<comment type="caution">
    <text evidence="10">The sequence shown here is derived from an EMBL/GenBank/DDBJ whole genome shotgun (WGS) entry which is preliminary data.</text>
</comment>
<comment type="similarity">
    <text evidence="2">Belongs to the major facilitator superfamily. EmrB family.</text>
</comment>
<keyword evidence="6 8" id="KW-1133">Transmembrane helix</keyword>
<dbReference type="Gene3D" id="1.20.1250.20">
    <property type="entry name" value="MFS general substrate transporter like domains"/>
    <property type="match status" value="1"/>
</dbReference>
<gene>
    <name evidence="10" type="ORF">GRAN_0009</name>
</gene>
<keyword evidence="3" id="KW-0813">Transport</keyword>
<reference evidence="10 11" key="1">
    <citation type="submission" date="2018-11" db="EMBL/GenBank/DDBJ databases">
        <authorList>
            <person name="Mardanov A.V."/>
            <person name="Ravin N.V."/>
            <person name="Dedysh S.N."/>
        </authorList>
    </citation>
    <scope>NUCLEOTIDE SEQUENCE [LARGE SCALE GENOMIC DNA]</scope>
    <source>
        <strain evidence="10 11">AF10</strain>
    </source>
</reference>
<dbReference type="NCBIfam" id="TIGR00711">
    <property type="entry name" value="efflux_EmrB"/>
    <property type="match status" value="1"/>
</dbReference>
<dbReference type="AlphaFoldDB" id="A0A4Q0SSS3"/>
<organism evidence="10 11">
    <name type="scientific">Granulicella sibirica</name>
    <dbReference type="NCBI Taxonomy" id="2479048"/>
    <lineage>
        <taxon>Bacteria</taxon>
        <taxon>Pseudomonadati</taxon>
        <taxon>Acidobacteriota</taxon>
        <taxon>Terriglobia</taxon>
        <taxon>Terriglobales</taxon>
        <taxon>Acidobacteriaceae</taxon>
        <taxon>Granulicella</taxon>
    </lineage>
</organism>
<keyword evidence="5 8" id="KW-0812">Transmembrane</keyword>
<dbReference type="EMBL" id="RDSM01000010">
    <property type="protein sequence ID" value="RXH53707.1"/>
    <property type="molecule type" value="Genomic_DNA"/>
</dbReference>
<keyword evidence="11" id="KW-1185">Reference proteome</keyword>
<evidence type="ECO:0000256" key="7">
    <source>
        <dbReference type="ARBA" id="ARBA00023136"/>
    </source>
</evidence>
<comment type="subcellular location">
    <subcellularLocation>
        <location evidence="1">Cell membrane</location>
        <topology evidence="1">Multi-pass membrane protein</topology>
    </subcellularLocation>
</comment>
<feature type="transmembrane region" description="Helical" evidence="8">
    <location>
        <begin position="71"/>
        <end position="94"/>
    </location>
</feature>
<dbReference type="PANTHER" id="PTHR42718">
    <property type="entry name" value="MAJOR FACILITATOR SUPERFAMILY MULTIDRUG TRANSPORTER MFSC"/>
    <property type="match status" value="1"/>
</dbReference>
<protein>
    <submittedName>
        <fullName evidence="10">Inner membrane component of tripartite multidrug resistance system</fullName>
    </submittedName>
</protein>
<evidence type="ECO:0000259" key="9">
    <source>
        <dbReference type="PROSITE" id="PS50850"/>
    </source>
</evidence>
<dbReference type="CDD" id="cd17503">
    <property type="entry name" value="MFS_LmrB_MDR_like"/>
    <property type="match status" value="1"/>
</dbReference>
<dbReference type="Pfam" id="PF07690">
    <property type="entry name" value="MFS_1"/>
    <property type="match status" value="1"/>
</dbReference>
<evidence type="ECO:0000256" key="5">
    <source>
        <dbReference type="ARBA" id="ARBA00022692"/>
    </source>
</evidence>
<dbReference type="RefSeq" id="WP_128915830.1">
    <property type="nucleotide sequence ID" value="NZ_RDSM01000010.1"/>
</dbReference>
<dbReference type="InterPro" id="IPR036259">
    <property type="entry name" value="MFS_trans_sf"/>
</dbReference>
<feature type="transmembrane region" description="Helical" evidence="8">
    <location>
        <begin position="100"/>
        <end position="126"/>
    </location>
</feature>
<dbReference type="InterPro" id="IPR004638">
    <property type="entry name" value="EmrB-like"/>
</dbReference>
<feature type="transmembrane region" description="Helical" evidence="8">
    <location>
        <begin position="159"/>
        <end position="179"/>
    </location>
</feature>
<dbReference type="GO" id="GO:0005886">
    <property type="term" value="C:plasma membrane"/>
    <property type="evidence" value="ECO:0007669"/>
    <property type="project" value="UniProtKB-SubCell"/>
</dbReference>
<feature type="transmembrane region" description="Helical" evidence="8">
    <location>
        <begin position="390"/>
        <end position="412"/>
    </location>
</feature>
<dbReference type="PANTHER" id="PTHR42718:SF9">
    <property type="entry name" value="MAJOR FACILITATOR SUPERFAMILY MULTIDRUG TRANSPORTER MFSC"/>
    <property type="match status" value="1"/>
</dbReference>
<evidence type="ECO:0000256" key="4">
    <source>
        <dbReference type="ARBA" id="ARBA00022475"/>
    </source>
</evidence>
<dbReference type="Gene3D" id="1.20.1720.10">
    <property type="entry name" value="Multidrug resistance protein D"/>
    <property type="match status" value="1"/>
</dbReference>
<evidence type="ECO:0000256" key="1">
    <source>
        <dbReference type="ARBA" id="ARBA00004651"/>
    </source>
</evidence>
<evidence type="ECO:0000313" key="10">
    <source>
        <dbReference type="EMBL" id="RXH53707.1"/>
    </source>
</evidence>
<evidence type="ECO:0000256" key="3">
    <source>
        <dbReference type="ARBA" id="ARBA00022448"/>
    </source>
</evidence>
<dbReference type="InterPro" id="IPR020846">
    <property type="entry name" value="MFS_dom"/>
</dbReference>
<feature type="transmembrane region" description="Helical" evidence="8">
    <location>
        <begin position="292"/>
        <end position="309"/>
    </location>
</feature>
<keyword evidence="4" id="KW-1003">Cell membrane</keyword>
<dbReference type="GO" id="GO:0022857">
    <property type="term" value="F:transmembrane transporter activity"/>
    <property type="evidence" value="ECO:0007669"/>
    <property type="project" value="InterPro"/>
</dbReference>
<name>A0A4Q0SSS3_9BACT</name>
<feature type="transmembrane region" description="Helical" evidence="8">
    <location>
        <begin position="254"/>
        <end position="272"/>
    </location>
</feature>
<feature type="domain" description="Major facilitator superfamily (MFS) profile" evidence="9">
    <location>
        <begin position="33"/>
        <end position="532"/>
    </location>
</feature>
<feature type="transmembrane region" description="Helical" evidence="8">
    <location>
        <begin position="321"/>
        <end position="345"/>
    </location>
</feature>
<evidence type="ECO:0000313" key="11">
    <source>
        <dbReference type="Proteomes" id="UP000289437"/>
    </source>
</evidence>
<evidence type="ECO:0000256" key="6">
    <source>
        <dbReference type="ARBA" id="ARBA00022989"/>
    </source>
</evidence>
<feature type="transmembrane region" description="Helical" evidence="8">
    <location>
        <begin position="185"/>
        <end position="202"/>
    </location>
</feature>
<sequence length="549" mass="59684">MTYYTTKSDFSVATSVSIPSQQPERTRINPWLLAATVPLAAFMELLDTTIVNVAVEHIAGDLSASIDEATYVLTSYLVANVIVLPLSGYLTGLLGRKNYYLWSVVVFTVASALCGFAPSLGLLVFFRVIQGLGGGGLQPVSQAILIDSFPAERRSTAQVVFSVVSVVAPALGPTLGGWLTDNYSWRWVFLVNIPIGILAFVLNSRLLEDPPQLARFSLRERKFDFVGLTLLAIGLGCMQVVLDRGQIDDWFGSTFITVFTVLSISALVGFIWWELRFPHPVVDLRLFGNGRFALSVLAMLMMGFVFYAANYLQPLFCQQMLGWTATLAGMALSPGAIVFVAIMPIMPGLIKRVTPRYMVLFGFVVHGLACLVMVHWDLQVPFAWVLESRIFEVVGLAFLIVPINVMAFGFLAKEKVTSGSGILSLARNLGASVGVSVASTLLARRLQVHQNMLVSHFTAGDEAYRNTVGATAAYFQLHGFSKPDSVPAAVAFVGRQLYQQASMLSYIDAFYVLAIGSFLAAPIPLLVRRAKSQSAGPSLKEQLEGASAH</sequence>
<keyword evidence="7 8" id="KW-0472">Membrane</keyword>
<feature type="transmembrane region" description="Helical" evidence="8">
    <location>
        <begin position="357"/>
        <end position="378"/>
    </location>
</feature>
<reference evidence="11" key="2">
    <citation type="submission" date="2019-02" db="EMBL/GenBank/DDBJ databases">
        <title>Granulicella sibirica sp. nov., a psychrotolerant acidobacterium isolated from an organic soil layer in forested tundra, West Siberia.</title>
        <authorList>
            <person name="Oshkin I.Y."/>
            <person name="Kulichevskaya I.S."/>
            <person name="Rijpstra W.I.C."/>
            <person name="Sinninghe Damste J.S."/>
            <person name="Rakitin A.L."/>
            <person name="Ravin N.V."/>
            <person name="Dedysh S.N."/>
        </authorList>
    </citation>
    <scope>NUCLEOTIDE SEQUENCE [LARGE SCALE GENOMIC DNA]</scope>
    <source>
        <strain evidence="11">AF10</strain>
    </source>
</reference>
<dbReference type="Proteomes" id="UP000289437">
    <property type="component" value="Unassembled WGS sequence"/>
</dbReference>
<proteinExistence type="inferred from homology"/>
<dbReference type="OrthoDB" id="9814303at2"/>
<evidence type="ECO:0000256" key="8">
    <source>
        <dbReference type="SAM" id="Phobius"/>
    </source>
</evidence>
<evidence type="ECO:0000256" key="2">
    <source>
        <dbReference type="ARBA" id="ARBA00008537"/>
    </source>
</evidence>
<accession>A0A4Q0SSS3</accession>
<feature type="transmembrane region" description="Helical" evidence="8">
    <location>
        <begin position="509"/>
        <end position="527"/>
    </location>
</feature>
<dbReference type="InterPro" id="IPR011701">
    <property type="entry name" value="MFS"/>
</dbReference>
<feature type="transmembrane region" description="Helical" evidence="8">
    <location>
        <begin position="223"/>
        <end position="242"/>
    </location>
</feature>
<dbReference type="SUPFAM" id="SSF103473">
    <property type="entry name" value="MFS general substrate transporter"/>
    <property type="match status" value="1"/>
</dbReference>
<dbReference type="PROSITE" id="PS50850">
    <property type="entry name" value="MFS"/>
    <property type="match status" value="1"/>
</dbReference>